<dbReference type="Pfam" id="PF13456">
    <property type="entry name" value="RVT_3"/>
    <property type="match status" value="1"/>
</dbReference>
<dbReference type="SUPFAM" id="SSF53098">
    <property type="entry name" value="Ribonuclease H-like"/>
    <property type="match status" value="1"/>
</dbReference>
<proteinExistence type="predicted"/>
<dbReference type="Proteomes" id="UP001311915">
    <property type="component" value="Unassembled WGS sequence"/>
</dbReference>
<evidence type="ECO:0000259" key="1">
    <source>
        <dbReference type="Pfam" id="PF13456"/>
    </source>
</evidence>
<dbReference type="GO" id="GO:0004523">
    <property type="term" value="F:RNA-DNA hybrid ribonuclease activity"/>
    <property type="evidence" value="ECO:0007669"/>
    <property type="project" value="InterPro"/>
</dbReference>
<dbReference type="AlphaFoldDB" id="A0AAV9M8U9"/>
<evidence type="ECO:0000313" key="3">
    <source>
        <dbReference type="Proteomes" id="UP001311915"/>
    </source>
</evidence>
<dbReference type="PANTHER" id="PTHR47723:SF24">
    <property type="entry name" value="RNASE H TYPE-1 DOMAIN-CONTAINING PROTEIN"/>
    <property type="match status" value="1"/>
</dbReference>
<dbReference type="PANTHER" id="PTHR47723">
    <property type="entry name" value="OS05G0353850 PROTEIN"/>
    <property type="match status" value="1"/>
</dbReference>
<evidence type="ECO:0000313" key="2">
    <source>
        <dbReference type="EMBL" id="KAK4734317.1"/>
    </source>
</evidence>
<dbReference type="InterPro" id="IPR012337">
    <property type="entry name" value="RNaseH-like_sf"/>
</dbReference>
<dbReference type="InterPro" id="IPR002156">
    <property type="entry name" value="RNaseH_domain"/>
</dbReference>
<dbReference type="EMBL" id="JAWPEI010000002">
    <property type="protein sequence ID" value="KAK4734317.1"/>
    <property type="molecule type" value="Genomic_DNA"/>
</dbReference>
<sequence length="172" mass="20010">MDNNGWNQNFLTELFNEEVCYFKCNTDGSCRTQLQLSSKAFSVRNNNEDLVYAETESVMLCSALEAEVGAFKEGLQYCVNHNLLPLIMETDSLILKKVIEEKWEIPWVISVDIRCIKKKLKNKDVVVNHIFREGNNVADCLITMFLVLQEQQRSNSYLTMSYQHKRETITNR</sequence>
<comment type="caution">
    <text evidence="2">The sequence shown here is derived from an EMBL/GenBank/DDBJ whole genome shotgun (WGS) entry which is preliminary data.</text>
</comment>
<dbReference type="InterPro" id="IPR036397">
    <property type="entry name" value="RNaseH_sf"/>
</dbReference>
<accession>A0AAV9M8U9</accession>
<name>A0AAV9M8U9_9SOLN</name>
<reference evidence="2 3" key="1">
    <citation type="submission" date="2023-10" db="EMBL/GenBank/DDBJ databases">
        <title>Genome-Wide Identification Analysis in wild type Solanum Pinnatisectum Reveals Some Genes Defensing Phytophthora Infestans.</title>
        <authorList>
            <person name="Sun C."/>
        </authorList>
    </citation>
    <scope>NUCLEOTIDE SEQUENCE [LARGE SCALE GENOMIC DNA]</scope>
    <source>
        <strain evidence="2">LQN</strain>
        <tissue evidence="2">Leaf</tissue>
    </source>
</reference>
<dbReference type="InterPro" id="IPR044730">
    <property type="entry name" value="RNase_H-like_dom_plant"/>
</dbReference>
<dbReference type="GO" id="GO:0003676">
    <property type="term" value="F:nucleic acid binding"/>
    <property type="evidence" value="ECO:0007669"/>
    <property type="project" value="InterPro"/>
</dbReference>
<dbReference type="CDD" id="cd06222">
    <property type="entry name" value="RNase_H_like"/>
    <property type="match status" value="1"/>
</dbReference>
<gene>
    <name evidence="2" type="ORF">R3W88_008578</name>
</gene>
<protein>
    <recommendedName>
        <fullName evidence="1">RNase H type-1 domain-containing protein</fullName>
    </recommendedName>
</protein>
<feature type="domain" description="RNase H type-1" evidence="1">
    <location>
        <begin position="25"/>
        <end position="143"/>
    </location>
</feature>
<organism evidence="2 3">
    <name type="scientific">Solanum pinnatisectum</name>
    <name type="common">tansyleaf nightshade</name>
    <dbReference type="NCBI Taxonomy" id="50273"/>
    <lineage>
        <taxon>Eukaryota</taxon>
        <taxon>Viridiplantae</taxon>
        <taxon>Streptophyta</taxon>
        <taxon>Embryophyta</taxon>
        <taxon>Tracheophyta</taxon>
        <taxon>Spermatophyta</taxon>
        <taxon>Magnoliopsida</taxon>
        <taxon>eudicotyledons</taxon>
        <taxon>Gunneridae</taxon>
        <taxon>Pentapetalae</taxon>
        <taxon>asterids</taxon>
        <taxon>lamiids</taxon>
        <taxon>Solanales</taxon>
        <taxon>Solanaceae</taxon>
        <taxon>Solanoideae</taxon>
        <taxon>Solaneae</taxon>
        <taxon>Solanum</taxon>
    </lineage>
</organism>
<dbReference type="Gene3D" id="3.30.420.10">
    <property type="entry name" value="Ribonuclease H-like superfamily/Ribonuclease H"/>
    <property type="match status" value="1"/>
</dbReference>
<dbReference type="InterPro" id="IPR053151">
    <property type="entry name" value="RNase_H-like"/>
</dbReference>
<keyword evidence="3" id="KW-1185">Reference proteome</keyword>